<protein>
    <recommendedName>
        <fullName evidence="4">Fimbrillin family protein</fullName>
    </recommendedName>
</protein>
<accession>A0AA37KAT0</accession>
<dbReference type="PROSITE" id="PS51257">
    <property type="entry name" value="PROKAR_LIPOPROTEIN"/>
    <property type="match status" value="1"/>
</dbReference>
<sequence length="458" mass="50343">MKRFQFFNNKLLNKTEMKKFKFFTMALAAMSMVACSNEDEMGRNNPGVGTKGTGIEVQFDVDGTAAGTKSNFEGLVGGDDKDANGTAYNPWETGDKLRFFITDYAEAVNGDFTKYEGAINLNRELAYDKTQKGWLYSDGADPATLSNVKARLYAYSPSQTTSGSAYYNGDVALKPNACPIVFNTPNKVDFMYGTHRNTLNGSSTIPGDNVNDNGGSTESIGTDKDYVDNKNNKTRLYMKHAQAYVEIRLLKNATDPKKKYSGEGIVTAVEIMQLERITNEQGKDDWKPRADNTLPTAGTCDATAEGKINVTDRGVLKMTDFYTGAGNTCNFTLNPTVASGTPDYGQGKGFALVCPEEATTSNTTKMTRGFHVVVDGKDFYIDAADVKFNDQRHVTNITEVEWKPGYKYVYNFVLTGKGLELVPDPENPSTDGDVDGDGISDFIVVKPWNTTPEFNQEF</sequence>
<dbReference type="Proteomes" id="UP001055114">
    <property type="component" value="Unassembled WGS sequence"/>
</dbReference>
<gene>
    <name evidence="2" type="ORF">CE91St3_31920</name>
</gene>
<evidence type="ECO:0008006" key="4">
    <source>
        <dbReference type="Google" id="ProtNLM"/>
    </source>
</evidence>
<comment type="caution">
    <text evidence="2">The sequence shown here is derived from an EMBL/GenBank/DDBJ whole genome shotgun (WGS) entry which is preliminary data.</text>
</comment>
<proteinExistence type="predicted"/>
<dbReference type="Gene3D" id="2.60.40.2630">
    <property type="match status" value="1"/>
</dbReference>
<organism evidence="2 3">
    <name type="scientific">Parabacteroides merdae</name>
    <dbReference type="NCBI Taxonomy" id="46503"/>
    <lineage>
        <taxon>Bacteria</taxon>
        <taxon>Pseudomonadati</taxon>
        <taxon>Bacteroidota</taxon>
        <taxon>Bacteroidia</taxon>
        <taxon>Bacteroidales</taxon>
        <taxon>Tannerellaceae</taxon>
        <taxon>Parabacteroides</taxon>
    </lineage>
</organism>
<feature type="region of interest" description="Disordered" evidence="1">
    <location>
        <begin position="202"/>
        <end position="226"/>
    </location>
</feature>
<dbReference type="AlphaFoldDB" id="A0AA37KAT0"/>
<evidence type="ECO:0000256" key="1">
    <source>
        <dbReference type="SAM" id="MobiDB-lite"/>
    </source>
</evidence>
<evidence type="ECO:0000313" key="3">
    <source>
        <dbReference type="Proteomes" id="UP001055114"/>
    </source>
</evidence>
<name>A0AA37KAT0_9BACT</name>
<reference evidence="2" key="1">
    <citation type="submission" date="2022-01" db="EMBL/GenBank/DDBJ databases">
        <title>Novel bile acid biosynthetic pathways are enriched in the microbiome of centenarians.</title>
        <authorList>
            <person name="Sato Y."/>
            <person name="Atarashi K."/>
            <person name="Plichta R.D."/>
            <person name="Arai Y."/>
            <person name="Sasajima S."/>
            <person name="Kearney M.S."/>
            <person name="Suda W."/>
            <person name="Takeshita K."/>
            <person name="Sasaki T."/>
            <person name="Okamoto S."/>
            <person name="Skelly N.A."/>
            <person name="Okamura Y."/>
            <person name="Vlamakis H."/>
            <person name="Li Y."/>
            <person name="Tanoue T."/>
            <person name="Takei H."/>
            <person name="Nittono H."/>
            <person name="Narushima S."/>
            <person name="Irie J."/>
            <person name="Itoh H."/>
            <person name="Moriya K."/>
            <person name="Sugiura Y."/>
            <person name="Suematsu M."/>
            <person name="Moritoki N."/>
            <person name="Shibata S."/>
            <person name="Littman R.D."/>
            <person name="Fischbach A.M."/>
            <person name="Uwamino Y."/>
            <person name="Inoue T."/>
            <person name="Honda A."/>
            <person name="Hattori M."/>
            <person name="Murai T."/>
            <person name="Xavier J.R."/>
            <person name="Hirose N."/>
            <person name="Honda K."/>
        </authorList>
    </citation>
    <scope>NUCLEOTIDE SEQUENCE</scope>
    <source>
        <strain evidence="2">CE91-St3</strain>
    </source>
</reference>
<feature type="compositionally biased region" description="Polar residues" evidence="1">
    <location>
        <begin position="202"/>
        <end position="220"/>
    </location>
</feature>
<dbReference type="CDD" id="cd13120">
    <property type="entry name" value="BF2867_like_N"/>
    <property type="match status" value="1"/>
</dbReference>
<dbReference type="EMBL" id="BQNZ01000003">
    <property type="protein sequence ID" value="GKH73329.1"/>
    <property type="molecule type" value="Genomic_DNA"/>
</dbReference>
<evidence type="ECO:0000313" key="2">
    <source>
        <dbReference type="EMBL" id="GKH73329.1"/>
    </source>
</evidence>